<dbReference type="EMBL" id="BAHD01000159">
    <property type="protein sequence ID" value="GAB98411.1"/>
    <property type="molecule type" value="Genomic_DNA"/>
</dbReference>
<dbReference type="Pfam" id="PF13333">
    <property type="entry name" value="rve_2"/>
    <property type="match status" value="1"/>
</dbReference>
<sequence>KFAAIADWADSGEFEVALMCAWLGVSRSGFYRWRKATPSARARHDATLSALIRSIHAHARGNPGVRRVWAELVAMGHRISMKRVWRLMQAAGLQGRHPKAWKRTTVPGERPVPAPDLIGRAFSAAAPDQKWCGDITYVKTWTGWAYVATVIDLYSRRIVGYAVADHMRTELVTEALDMAIRQRRPAAGVIFHSDRGTQYTSSEFAKYCVKNKIRRSLGRTGICYDNAVAESTFASYKKELIHTRPWPDITSLRAATADWVDNYFNTKRRHSYLDYLTPREYELGFKHLTQLAA</sequence>
<dbReference type="NCBIfam" id="NF033516">
    <property type="entry name" value="transpos_IS3"/>
    <property type="match status" value="1"/>
</dbReference>
<comment type="caution">
    <text evidence="3">The sequence shown here is derived from an EMBL/GenBank/DDBJ whole genome shotgun (WGS) entry which is preliminary data.</text>
</comment>
<dbReference type="PANTHER" id="PTHR46889:SF5">
    <property type="entry name" value="INTEGRASE PROTEIN"/>
    <property type="match status" value="1"/>
</dbReference>
<dbReference type="GO" id="GO:0015074">
    <property type="term" value="P:DNA integration"/>
    <property type="evidence" value="ECO:0007669"/>
    <property type="project" value="InterPro"/>
</dbReference>
<dbReference type="InterPro" id="IPR048020">
    <property type="entry name" value="Transpos_IS3"/>
</dbReference>
<dbReference type="PROSITE" id="PS50994">
    <property type="entry name" value="INTEGRASE"/>
    <property type="match status" value="1"/>
</dbReference>
<dbReference type="eggNOG" id="COG2801">
    <property type="taxonomic scope" value="Bacteria"/>
</dbReference>
<dbReference type="InterPro" id="IPR050900">
    <property type="entry name" value="Transposase_IS3/IS150/IS904"/>
</dbReference>
<dbReference type="STRING" id="1184609.KILIM_159_00010"/>
<dbReference type="SUPFAM" id="SSF53098">
    <property type="entry name" value="Ribonuclease H-like"/>
    <property type="match status" value="1"/>
</dbReference>
<gene>
    <name evidence="3" type="ORF">KILIM_159_00010</name>
</gene>
<dbReference type="InterPro" id="IPR001584">
    <property type="entry name" value="Integrase_cat-core"/>
</dbReference>
<dbReference type="GO" id="GO:0003676">
    <property type="term" value="F:nucleic acid binding"/>
    <property type="evidence" value="ECO:0007669"/>
    <property type="project" value="InterPro"/>
</dbReference>
<dbReference type="Pfam" id="PF00665">
    <property type="entry name" value="rve"/>
    <property type="match status" value="1"/>
</dbReference>
<evidence type="ECO:0000313" key="4">
    <source>
        <dbReference type="Proteomes" id="UP000008366"/>
    </source>
</evidence>
<organism evidence="3 4">
    <name type="scientific">Kineosphaera limosa NBRC 100340</name>
    <dbReference type="NCBI Taxonomy" id="1184609"/>
    <lineage>
        <taxon>Bacteria</taxon>
        <taxon>Bacillati</taxon>
        <taxon>Actinomycetota</taxon>
        <taxon>Actinomycetes</taxon>
        <taxon>Micrococcales</taxon>
        <taxon>Dermatophilaceae</taxon>
        <taxon>Kineosphaera</taxon>
    </lineage>
</organism>
<name>K6WX78_9MICO</name>
<comment type="function">
    <text evidence="1">Involved in the transposition of the insertion sequence.</text>
</comment>
<reference evidence="3 4" key="1">
    <citation type="submission" date="2012-08" db="EMBL/GenBank/DDBJ databases">
        <title>Whole genome shotgun sequence of Kineosphaera limosa NBRC 100340.</title>
        <authorList>
            <person name="Yoshida I."/>
            <person name="Isaki S."/>
            <person name="Hosoyama A."/>
            <person name="Tsuchikane K."/>
            <person name="Katsumata H."/>
            <person name="Ando Y."/>
            <person name="Ohji S."/>
            <person name="Hamada M."/>
            <person name="Tamura T."/>
            <person name="Yamazoe A."/>
            <person name="Yamazaki S."/>
            <person name="Fujita N."/>
        </authorList>
    </citation>
    <scope>NUCLEOTIDE SEQUENCE [LARGE SCALE GENOMIC DNA]</scope>
    <source>
        <strain evidence="3 4">NBRC 100340</strain>
    </source>
</reference>
<feature type="non-terminal residue" evidence="3">
    <location>
        <position position="1"/>
    </location>
</feature>
<dbReference type="Gene3D" id="3.30.420.10">
    <property type="entry name" value="Ribonuclease H-like superfamily/Ribonuclease H"/>
    <property type="match status" value="1"/>
</dbReference>
<dbReference type="InterPro" id="IPR012337">
    <property type="entry name" value="RNaseH-like_sf"/>
</dbReference>
<keyword evidence="4" id="KW-1185">Reference proteome</keyword>
<dbReference type="InterPro" id="IPR036397">
    <property type="entry name" value="RNaseH_sf"/>
</dbReference>
<dbReference type="RefSeq" id="WP_006594943.1">
    <property type="nucleotide sequence ID" value="NZ_BAHD01000159.1"/>
</dbReference>
<accession>K6WX78</accession>
<evidence type="ECO:0000313" key="3">
    <source>
        <dbReference type="EMBL" id="GAB98411.1"/>
    </source>
</evidence>
<evidence type="ECO:0000259" key="2">
    <source>
        <dbReference type="PROSITE" id="PS50994"/>
    </source>
</evidence>
<dbReference type="PANTHER" id="PTHR46889">
    <property type="entry name" value="TRANSPOSASE INSF FOR INSERTION SEQUENCE IS3B-RELATED"/>
    <property type="match status" value="1"/>
</dbReference>
<protein>
    <submittedName>
        <fullName evidence="3">Putative transposase</fullName>
    </submittedName>
</protein>
<dbReference type="InterPro" id="IPR025948">
    <property type="entry name" value="HTH-like_dom"/>
</dbReference>
<dbReference type="AlphaFoldDB" id="K6WX78"/>
<feature type="domain" description="Integrase catalytic" evidence="2">
    <location>
        <begin position="123"/>
        <end position="286"/>
    </location>
</feature>
<evidence type="ECO:0000256" key="1">
    <source>
        <dbReference type="ARBA" id="ARBA00002286"/>
    </source>
</evidence>
<dbReference type="OrthoDB" id="4281720at2"/>
<dbReference type="Proteomes" id="UP000008366">
    <property type="component" value="Unassembled WGS sequence"/>
</dbReference>
<dbReference type="Pfam" id="PF13276">
    <property type="entry name" value="HTH_21"/>
    <property type="match status" value="1"/>
</dbReference>
<proteinExistence type="predicted"/>